<dbReference type="GO" id="GO:0055085">
    <property type="term" value="P:transmembrane transport"/>
    <property type="evidence" value="ECO:0007669"/>
    <property type="project" value="InterPro"/>
</dbReference>
<dbReference type="InterPro" id="IPR051393">
    <property type="entry name" value="ABC_transporter_permease"/>
</dbReference>
<reference evidence="9 10" key="1">
    <citation type="submission" date="2023-01" db="EMBL/GenBank/DDBJ databases">
        <title>Complete genome sequence of Roseicyclus marinus strain Dej080120_10.</title>
        <authorList>
            <person name="Ueki S."/>
            <person name="Maruyama F."/>
        </authorList>
    </citation>
    <scope>NUCLEOTIDE SEQUENCE [LARGE SCALE GENOMIC DNA]</scope>
    <source>
        <strain evidence="9 10">Dej080120_10</strain>
    </source>
</reference>
<dbReference type="InterPro" id="IPR035906">
    <property type="entry name" value="MetI-like_sf"/>
</dbReference>
<feature type="transmembrane region" description="Helical" evidence="7">
    <location>
        <begin position="147"/>
        <end position="166"/>
    </location>
</feature>
<dbReference type="PANTHER" id="PTHR30193:SF18">
    <property type="entry name" value="OSMOPROTECTIVE COMPOUNDS UPTAKE PERMEASE PROTEIN GGTC"/>
    <property type="match status" value="1"/>
</dbReference>
<evidence type="ECO:0000256" key="7">
    <source>
        <dbReference type="RuleBase" id="RU363032"/>
    </source>
</evidence>
<evidence type="ECO:0000256" key="6">
    <source>
        <dbReference type="ARBA" id="ARBA00023136"/>
    </source>
</evidence>
<name>A0AA48KJV6_9RHOB</name>
<dbReference type="AlphaFoldDB" id="A0AA48KJV6"/>
<comment type="similarity">
    <text evidence="7">Belongs to the binding-protein-dependent transport system permease family.</text>
</comment>
<dbReference type="KEGG" id="rmai:MACH21_14050"/>
<keyword evidence="3" id="KW-1003">Cell membrane</keyword>
<evidence type="ECO:0000256" key="3">
    <source>
        <dbReference type="ARBA" id="ARBA00022475"/>
    </source>
</evidence>
<evidence type="ECO:0000256" key="2">
    <source>
        <dbReference type="ARBA" id="ARBA00022448"/>
    </source>
</evidence>
<organism evidence="9 10">
    <name type="scientific">Roseicyclus marinus</name>
    <dbReference type="NCBI Taxonomy" id="2161673"/>
    <lineage>
        <taxon>Bacteria</taxon>
        <taxon>Pseudomonadati</taxon>
        <taxon>Pseudomonadota</taxon>
        <taxon>Alphaproteobacteria</taxon>
        <taxon>Rhodobacterales</taxon>
        <taxon>Roseobacteraceae</taxon>
        <taxon>Roseicyclus</taxon>
    </lineage>
</organism>
<proteinExistence type="inferred from homology"/>
<dbReference type="CDD" id="cd06261">
    <property type="entry name" value="TM_PBP2"/>
    <property type="match status" value="1"/>
</dbReference>
<sequence>MPIIVTGLITILIGVGGMIAYFWVSNYILDKVLFPAKGENIGQNVRRATAIRPWLFVFPAVFALSLYLVVPVFYSAWLSVTSFASDNLEARGPLANYAAVLSDPEFRIALLNNFLWVLVVPSASTFFGLLAAQLTDRLSWGNIAKSLVFMPMAISFVGASLIWSFVYHPDPEIGILNAIRAAFGAEGGRTFIDGDIIDSFWLMVVLIWIQTGFAMVILSAALRGVPEDTIEAAIVDGANPFQIFFKIKVPQIMPTILVVWTTITILVLKVYDIVAAMGNQYRNVEILPTQMMQSFDSGNYGFATAISVIIMVLVLPVMIWNIRQSRAEMR</sequence>
<dbReference type="RefSeq" id="WP_338275872.1">
    <property type="nucleotide sequence ID" value="NZ_AP027266.1"/>
</dbReference>
<feature type="transmembrane region" description="Helical" evidence="7">
    <location>
        <begin position="252"/>
        <end position="271"/>
    </location>
</feature>
<feature type="domain" description="ABC transmembrane type-1" evidence="8">
    <location>
        <begin position="110"/>
        <end position="321"/>
    </location>
</feature>
<comment type="subcellular location">
    <subcellularLocation>
        <location evidence="1 7">Cell membrane</location>
        <topology evidence="1 7">Multi-pass membrane protein</topology>
    </subcellularLocation>
</comment>
<evidence type="ECO:0000313" key="9">
    <source>
        <dbReference type="EMBL" id="BDW85228.1"/>
    </source>
</evidence>
<gene>
    <name evidence="9" type="primary">aglF</name>
    <name evidence="9" type="ORF">MACH21_14050</name>
</gene>
<keyword evidence="5 7" id="KW-1133">Transmembrane helix</keyword>
<feature type="transmembrane region" description="Helical" evidence="7">
    <location>
        <begin position="200"/>
        <end position="222"/>
    </location>
</feature>
<keyword evidence="10" id="KW-1185">Reference proteome</keyword>
<feature type="transmembrane region" description="Helical" evidence="7">
    <location>
        <begin position="54"/>
        <end position="77"/>
    </location>
</feature>
<evidence type="ECO:0000256" key="5">
    <source>
        <dbReference type="ARBA" id="ARBA00022989"/>
    </source>
</evidence>
<feature type="transmembrane region" description="Helical" evidence="7">
    <location>
        <begin position="6"/>
        <end position="24"/>
    </location>
</feature>
<dbReference type="Gene3D" id="1.10.3720.10">
    <property type="entry name" value="MetI-like"/>
    <property type="match status" value="1"/>
</dbReference>
<accession>A0AA48KJV6</accession>
<dbReference type="PANTHER" id="PTHR30193">
    <property type="entry name" value="ABC TRANSPORTER PERMEASE PROTEIN"/>
    <property type="match status" value="1"/>
</dbReference>
<dbReference type="InterPro" id="IPR000515">
    <property type="entry name" value="MetI-like"/>
</dbReference>
<feature type="transmembrane region" description="Helical" evidence="7">
    <location>
        <begin position="114"/>
        <end position="135"/>
    </location>
</feature>
<evidence type="ECO:0000259" key="8">
    <source>
        <dbReference type="PROSITE" id="PS50928"/>
    </source>
</evidence>
<feature type="transmembrane region" description="Helical" evidence="7">
    <location>
        <begin position="300"/>
        <end position="322"/>
    </location>
</feature>
<evidence type="ECO:0000256" key="1">
    <source>
        <dbReference type="ARBA" id="ARBA00004651"/>
    </source>
</evidence>
<dbReference type="GO" id="GO:0005886">
    <property type="term" value="C:plasma membrane"/>
    <property type="evidence" value="ECO:0007669"/>
    <property type="project" value="UniProtKB-SubCell"/>
</dbReference>
<keyword evidence="6 7" id="KW-0472">Membrane</keyword>
<keyword evidence="2 7" id="KW-0813">Transport</keyword>
<dbReference type="PROSITE" id="PS50928">
    <property type="entry name" value="ABC_TM1"/>
    <property type="match status" value="1"/>
</dbReference>
<dbReference type="SUPFAM" id="SSF160964">
    <property type="entry name" value="MalF N-terminal region-like"/>
    <property type="match status" value="1"/>
</dbReference>
<dbReference type="Proteomes" id="UP001337723">
    <property type="component" value="Chromosome"/>
</dbReference>
<keyword evidence="4 7" id="KW-0812">Transmembrane</keyword>
<dbReference type="EMBL" id="AP027266">
    <property type="protein sequence ID" value="BDW85228.1"/>
    <property type="molecule type" value="Genomic_DNA"/>
</dbReference>
<protein>
    <submittedName>
        <fullName evidence="9">Alpha-glucoside ABC transporter permease</fullName>
    </submittedName>
</protein>
<dbReference type="Pfam" id="PF00528">
    <property type="entry name" value="BPD_transp_1"/>
    <property type="match status" value="1"/>
</dbReference>
<evidence type="ECO:0000256" key="4">
    <source>
        <dbReference type="ARBA" id="ARBA00022692"/>
    </source>
</evidence>
<dbReference type="SUPFAM" id="SSF161098">
    <property type="entry name" value="MetI-like"/>
    <property type="match status" value="1"/>
</dbReference>
<evidence type="ECO:0000313" key="10">
    <source>
        <dbReference type="Proteomes" id="UP001337723"/>
    </source>
</evidence>